<evidence type="ECO:0000313" key="3">
    <source>
        <dbReference type="Proteomes" id="UP000053958"/>
    </source>
</evidence>
<feature type="region of interest" description="Disordered" evidence="1">
    <location>
        <begin position="59"/>
        <end position="78"/>
    </location>
</feature>
<dbReference type="EMBL" id="LASV01000794">
    <property type="protein sequence ID" value="KKA16299.1"/>
    <property type="molecule type" value="Genomic_DNA"/>
</dbReference>
<reference evidence="2 3" key="1">
    <citation type="submission" date="2015-04" db="EMBL/GenBank/DDBJ databases">
        <authorList>
            <person name="Heijne W.H."/>
            <person name="Fedorova N.D."/>
            <person name="Nierman W.C."/>
            <person name="Vollebregt A.W."/>
            <person name="Zhao Z."/>
            <person name="Wu L."/>
            <person name="Kumar M."/>
            <person name="Stam H."/>
            <person name="van den Berg M.A."/>
            <person name="Pel H.J."/>
        </authorList>
    </citation>
    <scope>NUCLEOTIDE SEQUENCE [LARGE SCALE GENOMIC DNA]</scope>
    <source>
        <strain evidence="2 3">CBS 393.64</strain>
    </source>
</reference>
<dbReference type="Proteomes" id="UP000053958">
    <property type="component" value="Unassembled WGS sequence"/>
</dbReference>
<dbReference type="GeneID" id="25313177"/>
<evidence type="ECO:0000313" key="2">
    <source>
        <dbReference type="EMBL" id="KKA16299.1"/>
    </source>
</evidence>
<name>A0A0F4YDR1_RASE3</name>
<gene>
    <name evidence="2" type="ORF">T310_10111</name>
</gene>
<evidence type="ECO:0000256" key="1">
    <source>
        <dbReference type="SAM" id="MobiDB-lite"/>
    </source>
</evidence>
<dbReference type="AlphaFoldDB" id="A0A0F4YDR1"/>
<feature type="non-terminal residue" evidence="2">
    <location>
        <position position="1"/>
    </location>
</feature>
<sequence>ILHSDTKETMTSVIGDAKTLFFLPSALRPRENGQWSSHEPGALPPTPVKCQSTFRSIRKPISQAPPFGTKTNPISEPSDELIKSDRAALLDHEQCKQARPKSKELLQMYNMDSQQDAIDHILKGVESIQNLKSDTVEALRNAIVGRMVIDKFKVCDK</sequence>
<accession>A0A0F4YDR1</accession>
<protein>
    <submittedName>
        <fullName evidence="2">Uncharacterized protein</fullName>
    </submittedName>
</protein>
<keyword evidence="3" id="KW-1185">Reference proteome</keyword>
<proteinExistence type="predicted"/>
<comment type="caution">
    <text evidence="2">The sequence shown here is derived from an EMBL/GenBank/DDBJ whole genome shotgun (WGS) entry which is preliminary data.</text>
</comment>
<dbReference type="RefSeq" id="XP_013322911.1">
    <property type="nucleotide sequence ID" value="XM_013467457.1"/>
</dbReference>
<organism evidence="2 3">
    <name type="scientific">Rasamsonia emersonii (strain ATCC 16479 / CBS 393.64 / IMI 116815)</name>
    <dbReference type="NCBI Taxonomy" id="1408163"/>
    <lineage>
        <taxon>Eukaryota</taxon>
        <taxon>Fungi</taxon>
        <taxon>Dikarya</taxon>
        <taxon>Ascomycota</taxon>
        <taxon>Pezizomycotina</taxon>
        <taxon>Eurotiomycetes</taxon>
        <taxon>Eurotiomycetidae</taxon>
        <taxon>Eurotiales</taxon>
        <taxon>Trichocomaceae</taxon>
        <taxon>Rasamsonia</taxon>
    </lineage>
</organism>